<evidence type="ECO:0000256" key="9">
    <source>
        <dbReference type="ARBA" id="ARBA00022679"/>
    </source>
</evidence>
<dbReference type="GO" id="GO:0061710">
    <property type="term" value="F:L-threonylcarbamoyladenylate synthase"/>
    <property type="evidence" value="ECO:0007669"/>
    <property type="project" value="UniProtKB-EC"/>
</dbReference>
<keyword evidence="8" id="KW-0963">Cytoplasm</keyword>
<dbReference type="AlphaFoldDB" id="A0A7M7IMI5"/>
<dbReference type="FunFam" id="3.90.870.10:FF:000007">
    <property type="entry name" value="YrdC N6-threonylcarbamoyltransferase domain containing"/>
    <property type="match status" value="1"/>
</dbReference>
<dbReference type="GO" id="GO:0005739">
    <property type="term" value="C:mitochondrion"/>
    <property type="evidence" value="ECO:0007669"/>
    <property type="project" value="UniProtKB-SubCell"/>
</dbReference>
<feature type="domain" description="YrdC-like" evidence="16">
    <location>
        <begin position="28"/>
        <end position="220"/>
    </location>
</feature>
<dbReference type="CTD" id="3772640"/>
<evidence type="ECO:0000256" key="8">
    <source>
        <dbReference type="ARBA" id="ARBA00022490"/>
    </source>
</evidence>
<evidence type="ECO:0000256" key="3">
    <source>
        <dbReference type="ARBA" id="ARBA00004496"/>
    </source>
</evidence>
<dbReference type="InterPro" id="IPR050156">
    <property type="entry name" value="TC-AMP_synthase_SUA5"/>
</dbReference>
<evidence type="ECO:0000256" key="15">
    <source>
        <dbReference type="ARBA" id="ARBA00063146"/>
    </source>
</evidence>
<dbReference type="GeneID" id="725234"/>
<evidence type="ECO:0000256" key="12">
    <source>
        <dbReference type="ARBA" id="ARBA00023136"/>
    </source>
</evidence>
<evidence type="ECO:0000256" key="7">
    <source>
        <dbReference type="ARBA" id="ARBA00022475"/>
    </source>
</evidence>
<evidence type="ECO:0000256" key="14">
    <source>
        <dbReference type="ARBA" id="ARBA00058524"/>
    </source>
</evidence>
<protein>
    <recommendedName>
        <fullName evidence="6">Threonylcarbamoyl-AMP synthase</fullName>
        <ecNumber evidence="5">2.7.7.87</ecNumber>
    </recommendedName>
</protein>
<dbReference type="InterPro" id="IPR006070">
    <property type="entry name" value="Sua5-like_dom"/>
</dbReference>
<comment type="similarity">
    <text evidence="4">Belongs to the SUA5 family.</text>
</comment>
<gene>
    <name evidence="19" type="primary">LOC725234</name>
</gene>
<comment type="subcellular location">
    <subcellularLocation>
        <location evidence="2">Cell membrane</location>
        <topology evidence="2">Peripheral membrane protein</topology>
    </subcellularLocation>
    <subcellularLocation>
        <location evidence="3">Cytoplasm</location>
    </subcellularLocation>
    <subcellularLocation>
        <location evidence="1">Mitochondrion</location>
    </subcellularLocation>
</comment>
<dbReference type="OrthoDB" id="3648309at2759"/>
<evidence type="ECO:0000313" key="17">
    <source>
        <dbReference type="EnsemblMetazoa" id="XP_016768797"/>
    </source>
</evidence>
<evidence type="ECO:0000313" key="19">
    <source>
        <dbReference type="RefSeq" id="XP_016768797.1"/>
    </source>
</evidence>
<comment type="function">
    <text evidence="14">Cytoplasmic and mitochondrial threonylcarbamoyl-AMP synthase required for the formation of a threonylcarbamoyl group on adenosine at position 37 (t(6)A37) in tRNAs that read codons beginning with adenine. Catalyzes the conversion of L-threonine, HCO(3)(-)/CO(2) and ATP to give threonylcarbamoyl-AMP (TC-AMP) as the acyladenylate intermediate, with the release of diphosphate. Participates in t(6)A37 formation in cytoplasmic and mitochondrial tRNAs. May regulate the activity of some transporters.</text>
</comment>
<keyword evidence="12" id="KW-0472">Membrane</keyword>
<proteinExistence type="inferred from homology"/>
<keyword evidence="7" id="KW-1003">Cell membrane</keyword>
<dbReference type="KEGG" id="ame:725234"/>
<dbReference type="RefSeq" id="XP_016768797.1">
    <property type="nucleotide sequence ID" value="XM_016913308.1"/>
</dbReference>
<comment type="subunit">
    <text evidence="15">Interacts with RSC1A1.</text>
</comment>
<dbReference type="GO" id="GO:0003725">
    <property type="term" value="F:double-stranded RNA binding"/>
    <property type="evidence" value="ECO:0007669"/>
    <property type="project" value="InterPro"/>
</dbReference>
<accession>A0A7M7IMI5</accession>
<dbReference type="GO" id="GO:0006450">
    <property type="term" value="P:regulation of translational fidelity"/>
    <property type="evidence" value="ECO:0007669"/>
    <property type="project" value="TreeGrafter"/>
</dbReference>
<evidence type="ECO:0000256" key="5">
    <source>
        <dbReference type="ARBA" id="ARBA00012584"/>
    </source>
</evidence>
<comment type="catalytic activity">
    <reaction evidence="13">
        <text>L-threonine + hydrogencarbonate + ATP = L-threonylcarbamoyladenylate + diphosphate + H2O</text>
        <dbReference type="Rhea" id="RHEA:36407"/>
        <dbReference type="ChEBI" id="CHEBI:15377"/>
        <dbReference type="ChEBI" id="CHEBI:17544"/>
        <dbReference type="ChEBI" id="CHEBI:30616"/>
        <dbReference type="ChEBI" id="CHEBI:33019"/>
        <dbReference type="ChEBI" id="CHEBI:57926"/>
        <dbReference type="ChEBI" id="CHEBI:73682"/>
        <dbReference type="EC" id="2.7.7.87"/>
    </reaction>
</comment>
<evidence type="ECO:0000256" key="13">
    <source>
        <dbReference type="ARBA" id="ARBA00048366"/>
    </source>
</evidence>
<reference evidence="17" key="1">
    <citation type="submission" date="2021-01" db="UniProtKB">
        <authorList>
            <consortium name="EnsemblMetazoa"/>
        </authorList>
    </citation>
    <scope>IDENTIFICATION</scope>
    <source>
        <strain evidence="17">DH4</strain>
    </source>
</reference>
<name>A0A7M7IMI5_APIME</name>
<dbReference type="Pfam" id="PF01300">
    <property type="entry name" value="Sua5_yciO_yrdC"/>
    <property type="match status" value="1"/>
</dbReference>
<evidence type="ECO:0000259" key="16">
    <source>
        <dbReference type="PROSITE" id="PS51163"/>
    </source>
</evidence>
<dbReference type="PROSITE" id="PS51163">
    <property type="entry name" value="YRDC"/>
    <property type="match status" value="1"/>
</dbReference>
<dbReference type="GO" id="GO:0000049">
    <property type="term" value="F:tRNA binding"/>
    <property type="evidence" value="ECO:0007669"/>
    <property type="project" value="TreeGrafter"/>
</dbReference>
<dbReference type="InterPro" id="IPR017945">
    <property type="entry name" value="DHBP_synth_RibB-like_a/b_dom"/>
</dbReference>
<accession>A0A8B7KKL3</accession>
<dbReference type="EC" id="2.7.7.87" evidence="5"/>
<keyword evidence="18" id="KW-1185">Reference proteome</keyword>
<keyword evidence="11" id="KW-0496">Mitochondrion</keyword>
<dbReference type="GO" id="GO:0005886">
    <property type="term" value="C:plasma membrane"/>
    <property type="evidence" value="ECO:0007669"/>
    <property type="project" value="UniProtKB-SubCell"/>
</dbReference>
<evidence type="ECO:0000256" key="2">
    <source>
        <dbReference type="ARBA" id="ARBA00004202"/>
    </source>
</evidence>
<dbReference type="Gene3D" id="3.90.870.10">
    <property type="entry name" value="DHBP synthase"/>
    <property type="match status" value="1"/>
</dbReference>
<organism evidence="17">
    <name type="scientific">Apis mellifera</name>
    <name type="common">Honeybee</name>
    <dbReference type="NCBI Taxonomy" id="7460"/>
    <lineage>
        <taxon>Eukaryota</taxon>
        <taxon>Metazoa</taxon>
        <taxon>Ecdysozoa</taxon>
        <taxon>Arthropoda</taxon>
        <taxon>Hexapoda</taxon>
        <taxon>Insecta</taxon>
        <taxon>Pterygota</taxon>
        <taxon>Neoptera</taxon>
        <taxon>Endopterygota</taxon>
        <taxon>Hymenoptera</taxon>
        <taxon>Apocrita</taxon>
        <taxon>Aculeata</taxon>
        <taxon>Apoidea</taxon>
        <taxon>Anthophila</taxon>
        <taxon>Apidae</taxon>
        <taxon>Apis</taxon>
    </lineage>
</organism>
<evidence type="ECO:0000256" key="6">
    <source>
        <dbReference type="ARBA" id="ARBA00015492"/>
    </source>
</evidence>
<sequence>MTNFLNAAASEIEVSKNFNNHHWICKGKRSLAVAITLLQQNEIIAIPTDTIYGLAGIVSSTSSIEKLYEIKKRDKDKPLSISVNNINDIKKWGIVDHLPQDLLSLILPGPITIIVKRTPALNPALNPNHDTVGIRIPSFKFISYISAITGPLALTSANLSNEKSCLYASEFQNLWPMLGGIFYDSNNFGKSKSKSKSRKGSTIVDLSKPGYYKIVRAGIQVKGFCSILQKFGLKECLN</sequence>
<dbReference type="SUPFAM" id="SSF55821">
    <property type="entry name" value="YrdC/RibB"/>
    <property type="match status" value="1"/>
</dbReference>
<evidence type="ECO:0000256" key="1">
    <source>
        <dbReference type="ARBA" id="ARBA00004173"/>
    </source>
</evidence>
<dbReference type="PANTHER" id="PTHR17490:SF10">
    <property type="entry name" value="THREONYLCARBAMOYL-AMP SYNTHASE"/>
    <property type="match status" value="1"/>
</dbReference>
<evidence type="ECO:0000256" key="4">
    <source>
        <dbReference type="ARBA" id="ARBA00007663"/>
    </source>
</evidence>
<dbReference type="PANTHER" id="PTHR17490">
    <property type="entry name" value="SUA5"/>
    <property type="match status" value="1"/>
</dbReference>
<evidence type="ECO:0000313" key="18">
    <source>
        <dbReference type="Proteomes" id="UP000005203"/>
    </source>
</evidence>
<dbReference type="EnsemblMetazoa" id="XM_016913308">
    <property type="protein sequence ID" value="XP_016768797"/>
    <property type="gene ID" value="LOC725234"/>
</dbReference>
<reference evidence="19" key="2">
    <citation type="submission" date="2025-04" db="UniProtKB">
        <authorList>
            <consortium name="RefSeq"/>
        </authorList>
    </citation>
    <scope>IDENTIFICATION</scope>
    <source>
        <strain evidence="19">DH4</strain>
        <tissue evidence="19">Whole body</tissue>
    </source>
</reference>
<evidence type="ECO:0000256" key="11">
    <source>
        <dbReference type="ARBA" id="ARBA00023128"/>
    </source>
</evidence>
<dbReference type="Proteomes" id="UP000005203">
    <property type="component" value="Linkage group LG8"/>
</dbReference>
<keyword evidence="9" id="KW-0808">Transferase</keyword>
<evidence type="ECO:0000256" key="10">
    <source>
        <dbReference type="ARBA" id="ARBA00022946"/>
    </source>
</evidence>
<keyword evidence="10" id="KW-0809">Transit peptide</keyword>